<feature type="signal peptide" evidence="2">
    <location>
        <begin position="1"/>
        <end position="20"/>
    </location>
</feature>
<accession>A0A2R5F4J6</accession>
<organism evidence="3 4">
    <name type="scientific">Novimethylophilus kurashikiensis</name>
    <dbReference type="NCBI Taxonomy" id="1825523"/>
    <lineage>
        <taxon>Bacteria</taxon>
        <taxon>Pseudomonadati</taxon>
        <taxon>Pseudomonadota</taxon>
        <taxon>Betaproteobacteria</taxon>
        <taxon>Nitrosomonadales</taxon>
        <taxon>Methylophilaceae</taxon>
        <taxon>Novimethylophilus</taxon>
    </lineage>
</organism>
<sequence>MKILKLLLLVVLMMALPVLADEAGKPKKKVDVEAVDVPEKILIQPTPEEIHQDAPPEQKCSSCHAPNNPNAESKPLNHFLTTRDCNVCHFDKAWVPLRIYNHFSGRYRPNATPDDCQSCHISNTEFTAK</sequence>
<evidence type="ECO:0000256" key="1">
    <source>
        <dbReference type="SAM" id="MobiDB-lite"/>
    </source>
</evidence>
<evidence type="ECO:0000313" key="3">
    <source>
        <dbReference type="EMBL" id="GBG12929.1"/>
    </source>
</evidence>
<reference evidence="3 4" key="1">
    <citation type="journal article" date="2018" name="Environ. Microbiol.">
        <title>Isolation and genomic characterization of Novimethylophilus kurashikiensis gen. nov. sp. nov., a new lanthanide-dependent methylotrophic species of Methylophilaceae.</title>
        <authorList>
            <person name="Lv H."/>
            <person name="Sahin N."/>
            <person name="Tani A."/>
        </authorList>
    </citation>
    <scope>NUCLEOTIDE SEQUENCE [LARGE SCALE GENOMIC DNA]</scope>
    <source>
        <strain evidence="3 4">La2-4</strain>
    </source>
</reference>
<dbReference type="EMBL" id="BDOQ01000002">
    <property type="protein sequence ID" value="GBG12929.1"/>
    <property type="molecule type" value="Genomic_DNA"/>
</dbReference>
<proteinExistence type="predicted"/>
<keyword evidence="4" id="KW-1185">Reference proteome</keyword>
<dbReference type="RefSeq" id="WP_109014146.1">
    <property type="nucleotide sequence ID" value="NZ_BDOQ01000002.1"/>
</dbReference>
<evidence type="ECO:0000313" key="4">
    <source>
        <dbReference type="Proteomes" id="UP000245081"/>
    </source>
</evidence>
<dbReference type="InterPro" id="IPR036280">
    <property type="entry name" value="Multihaem_cyt_sf"/>
</dbReference>
<dbReference type="Proteomes" id="UP000245081">
    <property type="component" value="Unassembled WGS sequence"/>
</dbReference>
<dbReference type="SUPFAM" id="SSF48695">
    <property type="entry name" value="Multiheme cytochromes"/>
    <property type="match status" value="1"/>
</dbReference>
<protein>
    <submittedName>
        <fullName evidence="3">Lysine decarboxylase</fullName>
    </submittedName>
</protein>
<keyword evidence="2" id="KW-0732">Signal</keyword>
<name>A0A2R5F4J6_9PROT</name>
<comment type="caution">
    <text evidence="3">The sequence shown here is derived from an EMBL/GenBank/DDBJ whole genome shotgun (WGS) entry which is preliminary data.</text>
</comment>
<evidence type="ECO:0000256" key="2">
    <source>
        <dbReference type="SAM" id="SignalP"/>
    </source>
</evidence>
<dbReference type="AlphaFoldDB" id="A0A2R5F4J6"/>
<dbReference type="OrthoDB" id="7387371at2"/>
<feature type="compositionally biased region" description="Polar residues" evidence="1">
    <location>
        <begin position="59"/>
        <end position="71"/>
    </location>
</feature>
<feature type="chain" id="PRO_5015355287" evidence="2">
    <location>
        <begin position="21"/>
        <end position="129"/>
    </location>
</feature>
<feature type="region of interest" description="Disordered" evidence="1">
    <location>
        <begin position="47"/>
        <end position="75"/>
    </location>
</feature>
<gene>
    <name evidence="3" type="ORF">NMK_0466</name>
</gene>
<dbReference type="Gene3D" id="3.90.10.10">
    <property type="entry name" value="Cytochrome C3"/>
    <property type="match status" value="1"/>
</dbReference>